<reference evidence="1" key="1">
    <citation type="submission" date="2020-04" db="EMBL/GenBank/DDBJ databases">
        <authorList>
            <person name="Alioto T."/>
            <person name="Alioto T."/>
            <person name="Gomez Garrido J."/>
        </authorList>
    </citation>
    <scope>NUCLEOTIDE SEQUENCE</scope>
    <source>
        <strain evidence="1">A484AB</strain>
    </source>
</reference>
<feature type="non-terminal residue" evidence="1">
    <location>
        <position position="212"/>
    </location>
</feature>
<organism evidence="1 2">
    <name type="scientific">Paramuricea clavata</name>
    <name type="common">Red gorgonian</name>
    <name type="synonym">Violescent sea-whip</name>
    <dbReference type="NCBI Taxonomy" id="317549"/>
    <lineage>
        <taxon>Eukaryota</taxon>
        <taxon>Metazoa</taxon>
        <taxon>Cnidaria</taxon>
        <taxon>Anthozoa</taxon>
        <taxon>Octocorallia</taxon>
        <taxon>Malacalcyonacea</taxon>
        <taxon>Plexauridae</taxon>
        <taxon>Paramuricea</taxon>
    </lineage>
</organism>
<comment type="caution">
    <text evidence="1">The sequence shown here is derived from an EMBL/GenBank/DDBJ whole genome shotgun (WGS) entry which is preliminary data.</text>
</comment>
<dbReference type="AlphaFoldDB" id="A0A6S7IP46"/>
<evidence type="ECO:0000313" key="2">
    <source>
        <dbReference type="Proteomes" id="UP001152795"/>
    </source>
</evidence>
<dbReference type="Proteomes" id="UP001152795">
    <property type="component" value="Unassembled WGS sequence"/>
</dbReference>
<proteinExistence type="predicted"/>
<gene>
    <name evidence="1" type="ORF">PACLA_8A010646</name>
</gene>
<evidence type="ECO:0000313" key="1">
    <source>
        <dbReference type="EMBL" id="CAB4018799.1"/>
    </source>
</evidence>
<dbReference type="EMBL" id="CACRXK020010171">
    <property type="protein sequence ID" value="CAB4018799.1"/>
    <property type="molecule type" value="Genomic_DNA"/>
</dbReference>
<protein>
    <submittedName>
        <fullName evidence="1">Uncharacterized protein</fullName>
    </submittedName>
</protein>
<sequence length="212" mass="24995">MKRWKSSVETKYLVLKTNIYVVCKELYESSAPSDKIPERRHNNLFTVNVSDGKIPKALYKTIREKILPYNKLFYFFARLFFAFNFFLLVLVMMLLAQESNISGPAQIMSTIVVSTFPFIFDAIWTEDTFEQKYVNDKEQQQKIRNLIKLEEHEITVGIKKDEEHMAIRNFSDFCSLMMKGTKNRKLQEGRYQGESSENQPLLTNETRILFET</sequence>
<keyword evidence="2" id="KW-1185">Reference proteome</keyword>
<accession>A0A6S7IP46</accession>
<name>A0A6S7IP46_PARCT</name>